<keyword evidence="1" id="KW-0472">Membrane</keyword>
<gene>
    <name evidence="3" type="ORF">Ate02nite_56750</name>
</gene>
<name>A0A919NQ21_9ACTN</name>
<proteinExistence type="predicted"/>
<keyword evidence="2" id="KW-0732">Signal</keyword>
<evidence type="ECO:0000313" key="3">
    <source>
        <dbReference type="EMBL" id="GIF22945.1"/>
    </source>
</evidence>
<keyword evidence="4" id="KW-1185">Reference proteome</keyword>
<dbReference type="RefSeq" id="WP_203810867.1">
    <property type="nucleotide sequence ID" value="NZ_BOMY01000037.1"/>
</dbReference>
<feature type="chain" id="PRO_5037402033" evidence="2">
    <location>
        <begin position="21"/>
        <end position="119"/>
    </location>
</feature>
<evidence type="ECO:0000256" key="1">
    <source>
        <dbReference type="SAM" id="Phobius"/>
    </source>
</evidence>
<accession>A0A919NQ21</accession>
<sequence length="119" mass="12467">MGRLGAVLTAFCVLVHLAMAHTAALHGSLIPTAFATGMAALCLPCAGRLWHDPDTRTWRMTALMAAVMLAAQPLMGAGHAHGPAGTVAAVALLLVALLHRPGQQPGQARPPWRLRHDES</sequence>
<evidence type="ECO:0000313" key="4">
    <source>
        <dbReference type="Proteomes" id="UP000623608"/>
    </source>
</evidence>
<feature type="signal peptide" evidence="2">
    <location>
        <begin position="1"/>
        <end position="20"/>
    </location>
</feature>
<keyword evidence="1" id="KW-1133">Transmembrane helix</keyword>
<feature type="transmembrane region" description="Helical" evidence="1">
    <location>
        <begin position="81"/>
        <end position="99"/>
    </location>
</feature>
<keyword evidence="1" id="KW-0812">Transmembrane</keyword>
<dbReference type="Proteomes" id="UP000623608">
    <property type="component" value="Unassembled WGS sequence"/>
</dbReference>
<dbReference type="EMBL" id="BOMY01000037">
    <property type="protein sequence ID" value="GIF22945.1"/>
    <property type="molecule type" value="Genomic_DNA"/>
</dbReference>
<reference evidence="3" key="1">
    <citation type="submission" date="2021-01" db="EMBL/GenBank/DDBJ databases">
        <title>Whole genome shotgun sequence of Actinoplanes tereljensis NBRC 105297.</title>
        <authorList>
            <person name="Komaki H."/>
            <person name="Tamura T."/>
        </authorList>
    </citation>
    <scope>NUCLEOTIDE SEQUENCE</scope>
    <source>
        <strain evidence="3">NBRC 105297</strain>
    </source>
</reference>
<dbReference type="AlphaFoldDB" id="A0A919NQ21"/>
<organism evidence="3 4">
    <name type="scientific">Paractinoplanes tereljensis</name>
    <dbReference type="NCBI Taxonomy" id="571912"/>
    <lineage>
        <taxon>Bacteria</taxon>
        <taxon>Bacillati</taxon>
        <taxon>Actinomycetota</taxon>
        <taxon>Actinomycetes</taxon>
        <taxon>Micromonosporales</taxon>
        <taxon>Micromonosporaceae</taxon>
        <taxon>Paractinoplanes</taxon>
    </lineage>
</organism>
<protein>
    <submittedName>
        <fullName evidence="3">Uncharacterized protein</fullName>
    </submittedName>
</protein>
<evidence type="ECO:0000256" key="2">
    <source>
        <dbReference type="SAM" id="SignalP"/>
    </source>
</evidence>
<comment type="caution">
    <text evidence="3">The sequence shown here is derived from an EMBL/GenBank/DDBJ whole genome shotgun (WGS) entry which is preliminary data.</text>
</comment>